<evidence type="ECO:0000259" key="1">
    <source>
        <dbReference type="Pfam" id="PF02589"/>
    </source>
</evidence>
<dbReference type="SUPFAM" id="SSF100950">
    <property type="entry name" value="NagB/RpiA/CoA transferase-like"/>
    <property type="match status" value="1"/>
</dbReference>
<dbReference type="InterPro" id="IPR037171">
    <property type="entry name" value="NagB/RpiA_transferase-like"/>
</dbReference>
<protein>
    <submittedName>
        <fullName evidence="2">Lactate utilization protein C</fullName>
    </submittedName>
</protein>
<dbReference type="Gene3D" id="3.40.50.10420">
    <property type="entry name" value="NagB/RpiA/CoA transferase-like"/>
    <property type="match status" value="1"/>
</dbReference>
<sequence length="252" mass="27744">MRGKEAFMRNISSRLGRREPLAEAPSRPFIGVPDFYRERTRTQDELIDEFIQSWTALSGKTLVVDEAEAPQAVEAYIRQLAGELGIKRISRWEHEGLEKLGFDQSLNEAGIEVVAWREGGADHIELGGLPTGPDGNWARRSHLLHAAEQCRLGVVWPDCAIANTSTLALFSQGGKGRSVSLLTEAIVAVFRADQIVYRMGEAFALFKKQFPNVTDMPSSLNLITGPSRSADIENDLTIGIHGPGKVHAIILK</sequence>
<dbReference type="Proteomes" id="UP000640274">
    <property type="component" value="Unassembled WGS sequence"/>
</dbReference>
<dbReference type="Pfam" id="PF02589">
    <property type="entry name" value="LUD_dom"/>
    <property type="match status" value="1"/>
</dbReference>
<reference evidence="2" key="1">
    <citation type="submission" date="2020-12" db="EMBL/GenBank/DDBJ databases">
        <authorList>
            <person name="Huq M.A."/>
        </authorList>
    </citation>
    <scope>NUCLEOTIDE SEQUENCE</scope>
    <source>
        <strain evidence="2">MAHUQ-46</strain>
    </source>
</reference>
<dbReference type="InterPro" id="IPR003741">
    <property type="entry name" value="LUD_dom"/>
</dbReference>
<organism evidence="2 3">
    <name type="scientific">Paenibacillus roseus</name>
    <dbReference type="NCBI Taxonomy" id="2798579"/>
    <lineage>
        <taxon>Bacteria</taxon>
        <taxon>Bacillati</taxon>
        <taxon>Bacillota</taxon>
        <taxon>Bacilli</taxon>
        <taxon>Bacillales</taxon>
        <taxon>Paenibacillaceae</taxon>
        <taxon>Paenibacillus</taxon>
    </lineage>
</organism>
<gene>
    <name evidence="2" type="ORF">JFN88_22215</name>
</gene>
<keyword evidence="3" id="KW-1185">Reference proteome</keyword>
<evidence type="ECO:0000313" key="3">
    <source>
        <dbReference type="Proteomes" id="UP000640274"/>
    </source>
</evidence>
<feature type="domain" description="LUD" evidence="1">
    <location>
        <begin position="47"/>
        <end position="251"/>
    </location>
</feature>
<evidence type="ECO:0000313" key="2">
    <source>
        <dbReference type="EMBL" id="MBJ6363934.1"/>
    </source>
</evidence>
<name>A0A934J8U0_9BACL</name>
<dbReference type="AlphaFoldDB" id="A0A934J8U0"/>
<proteinExistence type="predicted"/>
<dbReference type="InterPro" id="IPR024185">
    <property type="entry name" value="FTHF_cligase-like_sf"/>
</dbReference>
<accession>A0A934J8U0</accession>
<dbReference type="PANTHER" id="PTHR43682">
    <property type="entry name" value="LACTATE UTILIZATION PROTEIN C"/>
    <property type="match status" value="1"/>
</dbReference>
<dbReference type="EMBL" id="JAELUP010000107">
    <property type="protein sequence ID" value="MBJ6363934.1"/>
    <property type="molecule type" value="Genomic_DNA"/>
</dbReference>
<comment type="caution">
    <text evidence="2">The sequence shown here is derived from an EMBL/GenBank/DDBJ whole genome shotgun (WGS) entry which is preliminary data.</text>
</comment>
<dbReference type="PANTHER" id="PTHR43682:SF1">
    <property type="entry name" value="LACTATE UTILIZATION PROTEIN C"/>
    <property type="match status" value="1"/>
</dbReference>